<gene>
    <name evidence="3" type="ORF">ACFQNF_08100</name>
</gene>
<dbReference type="SUPFAM" id="SSF52788">
    <property type="entry name" value="Phosphotyrosine protein phosphatases I"/>
    <property type="match status" value="1"/>
</dbReference>
<evidence type="ECO:0000313" key="3">
    <source>
        <dbReference type="EMBL" id="MFC7419844.1"/>
    </source>
</evidence>
<sequence length="163" mass="17907">MSKVYNVLFICTGNSARSQMAEALLNHTSNTRFKAYSAGSHPGNQVNPLAIETLEHAGVKTEGLRCKNWDEFATADAPAMDFVFTLCDAAAGEACPVWSGHPTRAHWGIASPSENDGKDAQRKAFLDTMLILRRRIDMFTALPIDKLDNLALKLRVDEIGQDN</sequence>
<comment type="caution">
    <text evidence="3">The sequence shown here is derived from an EMBL/GenBank/DDBJ whole genome shotgun (WGS) entry which is preliminary data.</text>
</comment>
<dbReference type="SMART" id="SM00226">
    <property type="entry name" value="LMWPc"/>
    <property type="match status" value="1"/>
</dbReference>
<evidence type="ECO:0000259" key="2">
    <source>
        <dbReference type="SMART" id="SM00226"/>
    </source>
</evidence>
<dbReference type="EMBL" id="JBHTBQ010000012">
    <property type="protein sequence ID" value="MFC7419844.1"/>
    <property type="molecule type" value="Genomic_DNA"/>
</dbReference>
<dbReference type="InterPro" id="IPR023485">
    <property type="entry name" value="Ptyr_pPase"/>
</dbReference>
<accession>A0ABW2QXP5</accession>
<protein>
    <submittedName>
        <fullName evidence="3">Arsenate reductase ArsC</fullName>
        <ecNumber evidence="3">1.20.4.4</ecNumber>
    </submittedName>
</protein>
<dbReference type="Pfam" id="PF01451">
    <property type="entry name" value="LMWPc"/>
    <property type="match status" value="1"/>
</dbReference>
<keyword evidence="3" id="KW-0560">Oxidoreductase</keyword>
<evidence type="ECO:0000256" key="1">
    <source>
        <dbReference type="ARBA" id="ARBA00022849"/>
    </source>
</evidence>
<dbReference type="PANTHER" id="PTHR43428:SF1">
    <property type="entry name" value="ARSENATE REDUCTASE"/>
    <property type="match status" value="1"/>
</dbReference>
<reference evidence="4" key="1">
    <citation type="journal article" date="2019" name="Int. J. Syst. Evol. Microbiol.">
        <title>The Global Catalogue of Microorganisms (GCM) 10K type strain sequencing project: providing services to taxonomists for standard genome sequencing and annotation.</title>
        <authorList>
            <consortium name="The Broad Institute Genomics Platform"/>
            <consortium name="The Broad Institute Genome Sequencing Center for Infectious Disease"/>
            <person name="Wu L."/>
            <person name="Ma J."/>
        </authorList>
    </citation>
    <scope>NUCLEOTIDE SEQUENCE [LARGE SCALE GENOMIC DNA]</scope>
    <source>
        <strain evidence="4">CCUG 62945</strain>
    </source>
</reference>
<dbReference type="Gene3D" id="3.40.50.2300">
    <property type="match status" value="1"/>
</dbReference>
<feature type="domain" description="Phosphotyrosine protein phosphatase I" evidence="2">
    <location>
        <begin position="5"/>
        <end position="142"/>
    </location>
</feature>
<dbReference type="GO" id="GO:0030612">
    <property type="term" value="F:arsenate reductase (thioredoxin) activity"/>
    <property type="evidence" value="ECO:0007669"/>
    <property type="project" value="UniProtKB-EC"/>
</dbReference>
<evidence type="ECO:0000313" key="4">
    <source>
        <dbReference type="Proteomes" id="UP001596473"/>
    </source>
</evidence>
<dbReference type="RefSeq" id="WP_380187495.1">
    <property type="nucleotide sequence ID" value="NZ_JBHTBQ010000012.1"/>
</dbReference>
<dbReference type="Proteomes" id="UP001596473">
    <property type="component" value="Unassembled WGS sequence"/>
</dbReference>
<proteinExistence type="predicted"/>
<dbReference type="InterPro" id="IPR036196">
    <property type="entry name" value="Ptyr_pPase_sf"/>
</dbReference>
<dbReference type="PANTHER" id="PTHR43428">
    <property type="entry name" value="ARSENATE REDUCTASE"/>
    <property type="match status" value="1"/>
</dbReference>
<dbReference type="CDD" id="cd16345">
    <property type="entry name" value="LMWP_ArsC"/>
    <property type="match status" value="1"/>
</dbReference>
<organism evidence="3 4">
    <name type="scientific">Iodobacter arcticus</name>
    <dbReference type="NCBI Taxonomy" id="590593"/>
    <lineage>
        <taxon>Bacteria</taxon>
        <taxon>Pseudomonadati</taxon>
        <taxon>Pseudomonadota</taxon>
        <taxon>Betaproteobacteria</taxon>
        <taxon>Neisseriales</taxon>
        <taxon>Chitinibacteraceae</taxon>
        <taxon>Iodobacter</taxon>
    </lineage>
</organism>
<keyword evidence="1" id="KW-0059">Arsenical resistance</keyword>
<dbReference type="EC" id="1.20.4.4" evidence="3"/>
<keyword evidence="4" id="KW-1185">Reference proteome</keyword>
<name>A0ABW2QXP5_9NEIS</name>